<proteinExistence type="predicted"/>
<evidence type="ECO:0000313" key="2">
    <source>
        <dbReference type="EMBL" id="VDP96294.1"/>
    </source>
</evidence>
<dbReference type="Proteomes" id="UP000272942">
    <property type="component" value="Unassembled WGS sequence"/>
</dbReference>
<feature type="domain" description="Tetratricopeptide repeat protein 7 N-terminal" evidence="1">
    <location>
        <begin position="34"/>
        <end position="137"/>
    </location>
</feature>
<sequence>MAESKLENFETGYIDNDDLESASIFLSEAVKTPDDQYKLEASILAAKSLYLRKSFTASVGLLRKLQLPSLKVEYFATRYVRLISEGLALIGLCVEELAQMVRRELTEDERKEALSHYEICGEMCIRHFQELYQGVLEHTNFTFPKVVFKAIQRHLALIHQSG</sequence>
<evidence type="ECO:0000259" key="1">
    <source>
        <dbReference type="Pfam" id="PF19440"/>
    </source>
</evidence>
<evidence type="ECO:0000313" key="4">
    <source>
        <dbReference type="WBParaSite" id="ECPE_0001845301-mRNA-1"/>
    </source>
</evidence>
<evidence type="ECO:0000313" key="3">
    <source>
        <dbReference type="Proteomes" id="UP000272942"/>
    </source>
</evidence>
<accession>A0A183BGR8</accession>
<reference evidence="4" key="1">
    <citation type="submission" date="2016-06" db="UniProtKB">
        <authorList>
            <consortium name="WormBaseParasite"/>
        </authorList>
    </citation>
    <scope>IDENTIFICATION</scope>
</reference>
<dbReference type="AlphaFoldDB" id="A0A183BGR8"/>
<gene>
    <name evidence="2" type="ORF">ECPE_LOCUS18403</name>
</gene>
<reference evidence="2 3" key="2">
    <citation type="submission" date="2018-11" db="EMBL/GenBank/DDBJ databases">
        <authorList>
            <consortium name="Pathogen Informatics"/>
        </authorList>
    </citation>
    <scope>NUCLEOTIDE SEQUENCE [LARGE SCALE GENOMIC DNA]</scope>
    <source>
        <strain evidence="2 3">Egypt</strain>
    </source>
</reference>
<name>A0A183BGR8_9TREM</name>
<dbReference type="WBParaSite" id="ECPE_0001845301-mRNA-1">
    <property type="protein sequence ID" value="ECPE_0001845301-mRNA-1"/>
    <property type="gene ID" value="ECPE_0001845301"/>
</dbReference>
<dbReference type="Pfam" id="PF19440">
    <property type="entry name" value="TTC7_N"/>
    <property type="match status" value="1"/>
</dbReference>
<dbReference type="OrthoDB" id="29013at2759"/>
<dbReference type="EMBL" id="UZAN01078305">
    <property type="protein sequence ID" value="VDP96294.1"/>
    <property type="molecule type" value="Genomic_DNA"/>
</dbReference>
<organism evidence="4">
    <name type="scientific">Echinostoma caproni</name>
    <dbReference type="NCBI Taxonomy" id="27848"/>
    <lineage>
        <taxon>Eukaryota</taxon>
        <taxon>Metazoa</taxon>
        <taxon>Spiralia</taxon>
        <taxon>Lophotrochozoa</taxon>
        <taxon>Platyhelminthes</taxon>
        <taxon>Trematoda</taxon>
        <taxon>Digenea</taxon>
        <taxon>Plagiorchiida</taxon>
        <taxon>Echinostomata</taxon>
        <taxon>Echinostomatoidea</taxon>
        <taxon>Echinostomatidae</taxon>
        <taxon>Echinostoma</taxon>
    </lineage>
</organism>
<protein>
    <submittedName>
        <fullName evidence="4">TTC7_N domain-containing protein</fullName>
    </submittedName>
</protein>
<dbReference type="InterPro" id="IPR045819">
    <property type="entry name" value="TTC7_N"/>
</dbReference>
<keyword evidence="3" id="KW-1185">Reference proteome</keyword>